<dbReference type="Proteomes" id="UP000178520">
    <property type="component" value="Unassembled WGS sequence"/>
</dbReference>
<feature type="transmembrane region" description="Helical" evidence="9">
    <location>
        <begin position="175"/>
        <end position="196"/>
    </location>
</feature>
<reference evidence="10 11" key="1">
    <citation type="journal article" date="2016" name="Nat. Commun.">
        <title>Thousands of microbial genomes shed light on interconnected biogeochemical processes in an aquifer system.</title>
        <authorList>
            <person name="Anantharaman K."/>
            <person name="Brown C.T."/>
            <person name="Hug L.A."/>
            <person name="Sharon I."/>
            <person name="Castelle C.J."/>
            <person name="Probst A.J."/>
            <person name="Thomas B.C."/>
            <person name="Singh A."/>
            <person name="Wilkins M.J."/>
            <person name="Karaoz U."/>
            <person name="Brodie E.L."/>
            <person name="Williams K.H."/>
            <person name="Hubbard S.S."/>
            <person name="Banfield J.F."/>
        </authorList>
    </citation>
    <scope>NUCLEOTIDE SEQUENCE [LARGE SCALE GENOMIC DNA]</scope>
</reference>
<keyword evidence="4" id="KW-0276">Fatty acid metabolism</keyword>
<keyword evidence="3 9" id="KW-0812">Transmembrane</keyword>
<dbReference type="PANTHER" id="PTHR11351">
    <property type="entry name" value="ACYL-COA DESATURASE"/>
    <property type="match status" value="1"/>
</dbReference>
<keyword evidence="5 9" id="KW-1133">Transmembrane helix</keyword>
<sequence>MSQIETTSVESGDLTLNERFRIFGILGLILASFVFFALWPPRWLQSIEMWVNTRAVWSNLPIWYYILITLVDVHITTACVSLFLHRCQTHGSITFNRFVGYAMEFWLWIFTAMATIRWVAVHRKHHAKVETDEDPHSPVMYGVWRVFFYGTKLYHHAAYDEFVLRKYGKGIARRWFYLKFSLLGPVIAFVLNLWLFGIVGFPMWLVEMVWIPGFAAGVINGLGHWWGYRNFDTPDNSRNLPSKILAILTCGESSHNNHHYNQNSPKFSVKKGEIDLGWYYSRALEFVGLAHNRNT</sequence>
<dbReference type="GO" id="GO:0016020">
    <property type="term" value="C:membrane"/>
    <property type="evidence" value="ECO:0007669"/>
    <property type="project" value="UniProtKB-SubCell"/>
</dbReference>
<protein>
    <recommendedName>
        <fullName evidence="12">Fatty acid desaturase domain-containing protein</fullName>
    </recommendedName>
</protein>
<dbReference type="InterPro" id="IPR015876">
    <property type="entry name" value="Acyl-CoA_DS"/>
</dbReference>
<dbReference type="STRING" id="1802660.A2735_01315"/>
<evidence type="ECO:0008006" key="12">
    <source>
        <dbReference type="Google" id="ProtNLM"/>
    </source>
</evidence>
<feature type="transmembrane region" description="Helical" evidence="9">
    <location>
        <begin position="20"/>
        <end position="41"/>
    </location>
</feature>
<evidence type="ECO:0000313" key="11">
    <source>
        <dbReference type="Proteomes" id="UP000178520"/>
    </source>
</evidence>
<comment type="subcellular location">
    <subcellularLocation>
        <location evidence="1">Membrane</location>
        <topology evidence="1">Multi-pass membrane protein</topology>
    </subcellularLocation>
</comment>
<name>A0A1F8EBQ9_9BACT</name>
<dbReference type="AlphaFoldDB" id="A0A1F8EBQ9"/>
<proteinExistence type="inferred from homology"/>
<dbReference type="EMBL" id="MGJA01000008">
    <property type="protein sequence ID" value="OGM97779.1"/>
    <property type="molecule type" value="Genomic_DNA"/>
</dbReference>
<evidence type="ECO:0000256" key="9">
    <source>
        <dbReference type="SAM" id="Phobius"/>
    </source>
</evidence>
<dbReference type="GO" id="GO:0016717">
    <property type="term" value="F:oxidoreductase activity, acting on paired donors, with oxidation of a pair of donors resulting in the reduction of molecular oxygen to two molecules of water"/>
    <property type="evidence" value="ECO:0007669"/>
    <property type="project" value="InterPro"/>
</dbReference>
<dbReference type="GO" id="GO:0006631">
    <property type="term" value="P:fatty acid metabolic process"/>
    <property type="evidence" value="ECO:0007669"/>
    <property type="project" value="UniProtKB-KW"/>
</dbReference>
<comment type="caution">
    <text evidence="10">The sequence shown here is derived from an EMBL/GenBank/DDBJ whole genome shotgun (WGS) entry which is preliminary data.</text>
</comment>
<evidence type="ECO:0000256" key="1">
    <source>
        <dbReference type="ARBA" id="ARBA00004141"/>
    </source>
</evidence>
<keyword evidence="8 9" id="KW-0472">Membrane</keyword>
<evidence type="ECO:0000313" key="10">
    <source>
        <dbReference type="EMBL" id="OGM97779.1"/>
    </source>
</evidence>
<evidence type="ECO:0000256" key="6">
    <source>
        <dbReference type="ARBA" id="ARBA00023002"/>
    </source>
</evidence>
<evidence type="ECO:0000256" key="4">
    <source>
        <dbReference type="ARBA" id="ARBA00022832"/>
    </source>
</evidence>
<accession>A0A1F8EBQ9</accession>
<dbReference type="CDD" id="cd03505">
    <property type="entry name" value="Delta9-FADS-like"/>
    <property type="match status" value="1"/>
</dbReference>
<feature type="transmembrane region" description="Helical" evidence="9">
    <location>
        <begin position="208"/>
        <end position="228"/>
    </location>
</feature>
<keyword evidence="7" id="KW-0443">Lipid metabolism</keyword>
<evidence type="ECO:0000256" key="5">
    <source>
        <dbReference type="ARBA" id="ARBA00022989"/>
    </source>
</evidence>
<evidence type="ECO:0000256" key="8">
    <source>
        <dbReference type="ARBA" id="ARBA00023136"/>
    </source>
</evidence>
<comment type="similarity">
    <text evidence="2">Belongs to the fatty acid desaturase type 2 family.</text>
</comment>
<evidence type="ECO:0000256" key="3">
    <source>
        <dbReference type="ARBA" id="ARBA00022692"/>
    </source>
</evidence>
<feature type="transmembrane region" description="Helical" evidence="9">
    <location>
        <begin position="62"/>
        <end position="85"/>
    </location>
</feature>
<gene>
    <name evidence="10" type="ORF">A2735_01315</name>
</gene>
<evidence type="ECO:0000256" key="2">
    <source>
        <dbReference type="ARBA" id="ARBA00008749"/>
    </source>
</evidence>
<organism evidence="10 11">
    <name type="scientific">Candidatus Yanofskybacteria bacterium RIFCSPHIGHO2_01_FULL_41_21</name>
    <dbReference type="NCBI Taxonomy" id="1802660"/>
    <lineage>
        <taxon>Bacteria</taxon>
        <taxon>Candidatus Yanofskyibacteriota</taxon>
    </lineage>
</organism>
<dbReference type="PANTHER" id="PTHR11351:SF33">
    <property type="entry name" value="DELTA-9 FATTY ACID DESATURASE, DESA"/>
    <property type="match status" value="1"/>
</dbReference>
<feature type="transmembrane region" description="Helical" evidence="9">
    <location>
        <begin position="105"/>
        <end position="121"/>
    </location>
</feature>
<keyword evidence="6" id="KW-0560">Oxidoreductase</keyword>
<evidence type="ECO:0000256" key="7">
    <source>
        <dbReference type="ARBA" id="ARBA00023098"/>
    </source>
</evidence>